<name>A0A147EW06_MICTE</name>
<evidence type="ECO:0000256" key="2">
    <source>
        <dbReference type="SAM" id="SignalP"/>
    </source>
</evidence>
<evidence type="ECO:0000313" key="4">
    <source>
        <dbReference type="EMBL" id="KTR93904.1"/>
    </source>
</evidence>
<feature type="signal peptide" evidence="2">
    <location>
        <begin position="1"/>
        <end position="33"/>
    </location>
</feature>
<comment type="caution">
    <text evidence="4">The sequence shown here is derived from an EMBL/GenBank/DDBJ whole genome shotgun (WGS) entry which is preliminary data.</text>
</comment>
<dbReference type="GO" id="GO:0015833">
    <property type="term" value="P:peptide transport"/>
    <property type="evidence" value="ECO:0007669"/>
    <property type="project" value="TreeGrafter"/>
</dbReference>
<dbReference type="InterPro" id="IPR039424">
    <property type="entry name" value="SBP_5"/>
</dbReference>
<evidence type="ECO:0000256" key="1">
    <source>
        <dbReference type="ARBA" id="ARBA00022729"/>
    </source>
</evidence>
<evidence type="ECO:0000259" key="3">
    <source>
        <dbReference type="Pfam" id="PF00496"/>
    </source>
</evidence>
<feature type="domain" description="Solute-binding protein family 5" evidence="3">
    <location>
        <begin position="94"/>
        <end position="443"/>
    </location>
</feature>
<dbReference type="Gene3D" id="3.40.190.10">
    <property type="entry name" value="Periplasmic binding protein-like II"/>
    <property type="match status" value="1"/>
</dbReference>
<dbReference type="GO" id="GO:1904680">
    <property type="term" value="F:peptide transmembrane transporter activity"/>
    <property type="evidence" value="ECO:0007669"/>
    <property type="project" value="TreeGrafter"/>
</dbReference>
<dbReference type="PROSITE" id="PS51257">
    <property type="entry name" value="PROKAR_LIPOPROTEIN"/>
    <property type="match status" value="1"/>
</dbReference>
<dbReference type="PIRSF" id="PIRSF002741">
    <property type="entry name" value="MppA"/>
    <property type="match status" value="1"/>
</dbReference>
<protein>
    <recommendedName>
        <fullName evidence="3">Solute-binding protein family 5 domain-containing protein</fullName>
    </recommendedName>
</protein>
<dbReference type="Gene3D" id="3.10.105.10">
    <property type="entry name" value="Dipeptide-binding Protein, Domain 3"/>
    <property type="match status" value="1"/>
</dbReference>
<dbReference type="PANTHER" id="PTHR30290:SF38">
    <property type="entry name" value="D,D-DIPEPTIDE-BINDING PERIPLASMIC PROTEIN DDPA-RELATED"/>
    <property type="match status" value="1"/>
</dbReference>
<dbReference type="EMBL" id="LDRT01000069">
    <property type="protein sequence ID" value="KTR93904.1"/>
    <property type="molecule type" value="Genomic_DNA"/>
</dbReference>
<dbReference type="AlphaFoldDB" id="A0A147EW06"/>
<dbReference type="GO" id="GO:0042597">
    <property type="term" value="C:periplasmic space"/>
    <property type="evidence" value="ECO:0007669"/>
    <property type="project" value="UniProtKB-ARBA"/>
</dbReference>
<gene>
    <name evidence="4" type="ORF">NS220_10850</name>
</gene>
<accession>A0A147EW06</accession>
<proteinExistence type="predicted"/>
<dbReference type="PANTHER" id="PTHR30290">
    <property type="entry name" value="PERIPLASMIC BINDING COMPONENT OF ABC TRANSPORTER"/>
    <property type="match status" value="1"/>
</dbReference>
<dbReference type="Pfam" id="PF00496">
    <property type="entry name" value="SBP_bac_5"/>
    <property type="match status" value="1"/>
</dbReference>
<dbReference type="SUPFAM" id="SSF53850">
    <property type="entry name" value="Periplasmic binding protein-like II"/>
    <property type="match status" value="1"/>
</dbReference>
<sequence length="534" mass="57363">MRHDVRPNRRVRRLIPLAALAAASALVLSGCGADGTTSTGSISDGGEPQAGGTLTVALSATPSIIDPFATSLQADWVIARQVCEPLFDVSTSFEVGPVLAKDLVDNGGGSYTLTLRDGVTFQDGEPFTSADVIASLNRYFLTPGNGSILKSLTTSIDAVDDTTLTITLNTPSPLLPTLLTTAYMMPASIVKDRPITDAVSDLVCTGPYKLTSYAADGDVVLDRWDGYKKLDTPGDGGLGAKNAYADQIVFTPMPEASTRRQATEAGQVDIGGSLSYDDYDSVSSGGVAQAVLLSPTSGSTVVFNKAQGIMSNVSMRQAFLAALNMDDIMLAAFGNPEFYSVDGSIIPEVNSTWATDAGTENYNKPDLDRVKKLLDEAGYTGEPIRWLTTKEDPSWYGPSLPAQQQLKEAGINIDLQVIDRASVIQRRTDPTAFDLFSSGIPTYADPVLLPYLQQTFPGTWVSPDRDALLATLSTESDPAARKATWEQLQTLVYEDLPFLKFGTSRPLLITANRVHTEHPDELAGWYYNTWLDQS</sequence>
<evidence type="ECO:0000313" key="5">
    <source>
        <dbReference type="Proteomes" id="UP000075025"/>
    </source>
</evidence>
<keyword evidence="1 2" id="KW-0732">Signal</keyword>
<dbReference type="GO" id="GO:0043190">
    <property type="term" value="C:ATP-binding cassette (ABC) transporter complex"/>
    <property type="evidence" value="ECO:0007669"/>
    <property type="project" value="InterPro"/>
</dbReference>
<organism evidence="4 5">
    <name type="scientific">Microbacterium testaceum</name>
    <name type="common">Aureobacterium testaceum</name>
    <name type="synonym">Brevibacterium testaceum</name>
    <dbReference type="NCBI Taxonomy" id="2033"/>
    <lineage>
        <taxon>Bacteria</taxon>
        <taxon>Bacillati</taxon>
        <taxon>Actinomycetota</taxon>
        <taxon>Actinomycetes</taxon>
        <taxon>Micrococcales</taxon>
        <taxon>Microbacteriaceae</taxon>
        <taxon>Microbacterium</taxon>
    </lineage>
</organism>
<dbReference type="InterPro" id="IPR030678">
    <property type="entry name" value="Peptide/Ni-bd"/>
</dbReference>
<feature type="chain" id="PRO_5039342008" description="Solute-binding protein family 5 domain-containing protein" evidence="2">
    <location>
        <begin position="34"/>
        <end position="534"/>
    </location>
</feature>
<reference evidence="4 5" key="1">
    <citation type="journal article" date="2016" name="Front. Microbiol.">
        <title>Genomic Resource of Rice Seed Associated Bacteria.</title>
        <authorList>
            <person name="Midha S."/>
            <person name="Bansal K."/>
            <person name="Sharma S."/>
            <person name="Kumar N."/>
            <person name="Patil P.P."/>
            <person name="Chaudhry V."/>
            <person name="Patil P.B."/>
        </authorList>
    </citation>
    <scope>NUCLEOTIDE SEQUENCE [LARGE SCALE GENOMIC DNA]</scope>
    <source>
        <strain evidence="4 5">NS220</strain>
    </source>
</reference>
<dbReference type="InterPro" id="IPR000914">
    <property type="entry name" value="SBP_5_dom"/>
</dbReference>
<dbReference type="OrthoDB" id="5243526at2"/>
<dbReference type="PATRIC" id="fig|2033.6.peg.3310"/>
<dbReference type="Proteomes" id="UP000075025">
    <property type="component" value="Unassembled WGS sequence"/>
</dbReference>